<dbReference type="GO" id="GO:0005975">
    <property type="term" value="P:carbohydrate metabolic process"/>
    <property type="evidence" value="ECO:0007669"/>
    <property type="project" value="InterPro"/>
</dbReference>
<dbReference type="STRING" id="692418.SAMN04488029_3378"/>
<evidence type="ECO:0000256" key="1">
    <source>
        <dbReference type="ARBA" id="ARBA00006865"/>
    </source>
</evidence>
<organism evidence="3 4">
    <name type="scientific">Reichenbachiella faecimaris</name>
    <dbReference type="NCBI Taxonomy" id="692418"/>
    <lineage>
        <taxon>Bacteria</taxon>
        <taxon>Pseudomonadati</taxon>
        <taxon>Bacteroidota</taxon>
        <taxon>Cytophagia</taxon>
        <taxon>Cytophagales</taxon>
        <taxon>Reichenbachiellaceae</taxon>
        <taxon>Reichenbachiella</taxon>
    </lineage>
</organism>
<dbReference type="GO" id="GO:0004553">
    <property type="term" value="F:hydrolase activity, hydrolyzing O-glycosyl compounds"/>
    <property type="evidence" value="ECO:0007669"/>
    <property type="project" value="InterPro"/>
</dbReference>
<gene>
    <name evidence="3" type="ORF">SAMN04488029_3378</name>
</gene>
<dbReference type="PROSITE" id="PS51762">
    <property type="entry name" value="GH16_2"/>
    <property type="match status" value="1"/>
</dbReference>
<dbReference type="AlphaFoldDB" id="A0A1W2GLD0"/>
<dbReference type="PANTHER" id="PTHR10963:SF55">
    <property type="entry name" value="GLYCOSIDE HYDROLASE FAMILY 16 PROTEIN"/>
    <property type="match status" value="1"/>
</dbReference>
<dbReference type="CDD" id="cd08023">
    <property type="entry name" value="GH16_laminarinase_like"/>
    <property type="match status" value="1"/>
</dbReference>
<dbReference type="Gene3D" id="2.60.120.200">
    <property type="match status" value="1"/>
</dbReference>
<dbReference type="InterPro" id="IPR013320">
    <property type="entry name" value="ConA-like_dom_sf"/>
</dbReference>
<name>A0A1W2GLD0_REIFA</name>
<evidence type="ECO:0000259" key="2">
    <source>
        <dbReference type="PROSITE" id="PS51762"/>
    </source>
</evidence>
<dbReference type="EMBL" id="FWYF01000003">
    <property type="protein sequence ID" value="SMD37371.1"/>
    <property type="molecule type" value="Genomic_DNA"/>
</dbReference>
<accession>A0A1W2GLD0</accession>
<dbReference type="Proteomes" id="UP000192472">
    <property type="component" value="Unassembled WGS sequence"/>
</dbReference>
<reference evidence="3 4" key="1">
    <citation type="submission" date="2017-04" db="EMBL/GenBank/DDBJ databases">
        <authorList>
            <person name="Afonso C.L."/>
            <person name="Miller P.J."/>
            <person name="Scott M.A."/>
            <person name="Spackman E."/>
            <person name="Goraichik I."/>
            <person name="Dimitrov K.M."/>
            <person name="Suarez D.L."/>
            <person name="Swayne D.E."/>
        </authorList>
    </citation>
    <scope>NUCLEOTIDE SEQUENCE [LARGE SCALE GENOMIC DNA]</scope>
    <source>
        <strain evidence="3 4">DSM 26133</strain>
    </source>
</reference>
<keyword evidence="4" id="KW-1185">Reference proteome</keyword>
<feature type="domain" description="GH16" evidence="2">
    <location>
        <begin position="29"/>
        <end position="267"/>
    </location>
</feature>
<dbReference type="SUPFAM" id="SSF49899">
    <property type="entry name" value="Concanavalin A-like lectins/glucanases"/>
    <property type="match status" value="1"/>
</dbReference>
<dbReference type="RefSeq" id="WP_084373988.1">
    <property type="nucleotide sequence ID" value="NZ_FWYF01000003.1"/>
</dbReference>
<evidence type="ECO:0000313" key="4">
    <source>
        <dbReference type="Proteomes" id="UP000192472"/>
    </source>
</evidence>
<comment type="similarity">
    <text evidence="1">Belongs to the glycosyl hydrolase 16 family.</text>
</comment>
<proteinExistence type="inferred from homology"/>
<evidence type="ECO:0000313" key="3">
    <source>
        <dbReference type="EMBL" id="SMD37371.1"/>
    </source>
</evidence>
<dbReference type="NCBIfam" id="TIGR04183">
    <property type="entry name" value="Por_Secre_tail"/>
    <property type="match status" value="1"/>
</dbReference>
<dbReference type="InterPro" id="IPR050546">
    <property type="entry name" value="Glycosyl_Hydrlase_16"/>
</dbReference>
<dbReference type="Pfam" id="PF00722">
    <property type="entry name" value="Glyco_hydro_16"/>
    <property type="match status" value="1"/>
</dbReference>
<dbReference type="InterPro" id="IPR000757">
    <property type="entry name" value="Beta-glucanase-like"/>
</dbReference>
<dbReference type="PANTHER" id="PTHR10963">
    <property type="entry name" value="GLYCOSYL HYDROLASE-RELATED"/>
    <property type="match status" value="1"/>
</dbReference>
<sequence>MNIIIRIIGLFLISNSVFAQEGYELVWSDEFDYSGLPDEKKWSYDIGDGCPNVCGWGNNELEYYTERRLENARVEDDHLIITAIKENFGTKSYSSARLITKEKGDWTYGRIEVRAKLPSGRGTWPAIWMLSTDWSYGGWPESGEIDIMEHVGYEPNKIYGTVHTKAYHHSIGTQKGGEITVEDCEDEFHIYAIDWSHSKIDFFVDNRKYFTFTKESGADKWPFDKRFHLLLNIAVGGNWGGVEGVDESVFPQEMKVDYVRVYQLINDAGKKLGTGQVLMSPNPANEGRFTINTIGSDIDKLEVYNMSGRQLPYIKSMHAEGIDIKLSDTHQQMVMVLVENKNGTRTSSKMLID</sequence>
<protein>
    <submittedName>
        <fullName evidence="3">Por secretion system C-terminal sorting domain-containing protein</fullName>
    </submittedName>
</protein>
<dbReference type="InterPro" id="IPR026444">
    <property type="entry name" value="Secre_tail"/>
</dbReference>